<dbReference type="PROSITE" id="PS00923">
    <property type="entry name" value="ASP_GLU_RACEMASE_1"/>
    <property type="match status" value="1"/>
</dbReference>
<dbReference type="Gene3D" id="3.40.50.1860">
    <property type="match status" value="2"/>
</dbReference>
<keyword evidence="9" id="KW-1185">Reference proteome</keyword>
<dbReference type="NCBIfam" id="TIGR00067">
    <property type="entry name" value="glut_race"/>
    <property type="match status" value="1"/>
</dbReference>
<dbReference type="GO" id="GO:0008881">
    <property type="term" value="F:glutamate racemase activity"/>
    <property type="evidence" value="ECO:0007669"/>
    <property type="project" value="UniProtKB-UniRule"/>
</dbReference>
<evidence type="ECO:0000256" key="7">
    <source>
        <dbReference type="HAMAP-Rule" id="MF_00258"/>
    </source>
</evidence>
<feature type="active site" description="Proton donor/acceptor" evidence="7">
    <location>
        <position position="180"/>
    </location>
</feature>
<comment type="catalytic activity">
    <reaction evidence="1 7">
        <text>L-glutamate = D-glutamate</text>
        <dbReference type="Rhea" id="RHEA:12813"/>
        <dbReference type="ChEBI" id="CHEBI:29985"/>
        <dbReference type="ChEBI" id="CHEBI:29986"/>
        <dbReference type="EC" id="5.1.1.3"/>
    </reaction>
</comment>
<feature type="binding site" evidence="7">
    <location>
        <begin position="8"/>
        <end position="9"/>
    </location>
    <ligand>
        <name>substrate</name>
    </ligand>
</feature>
<dbReference type="SUPFAM" id="SSF53681">
    <property type="entry name" value="Aspartate/glutamate racemase"/>
    <property type="match status" value="2"/>
</dbReference>
<dbReference type="Proteomes" id="UP000664417">
    <property type="component" value="Unassembled WGS sequence"/>
</dbReference>
<dbReference type="AlphaFoldDB" id="A0A8J7Q4V7"/>
<dbReference type="RefSeq" id="WP_207858915.1">
    <property type="nucleotide sequence ID" value="NZ_JAFREP010000008.1"/>
</dbReference>
<dbReference type="FunFam" id="3.40.50.1860:FF:000001">
    <property type="entry name" value="Glutamate racemase"/>
    <property type="match status" value="1"/>
</dbReference>
<keyword evidence="3 7" id="KW-0133">Cell shape</keyword>
<comment type="function">
    <text evidence="7">Provides the (R)-glutamate required for cell wall biosynthesis.</text>
</comment>
<dbReference type="InterPro" id="IPR015942">
    <property type="entry name" value="Asp/Glu/hydantoin_racemase"/>
</dbReference>
<gene>
    <name evidence="7" type="primary">murI</name>
    <name evidence="8" type="ORF">J3U88_11550</name>
</gene>
<comment type="caution">
    <text evidence="8">The sequence shown here is derived from an EMBL/GenBank/DDBJ whole genome shotgun (WGS) entry which is preliminary data.</text>
</comment>
<reference evidence="8" key="1">
    <citation type="submission" date="2021-03" db="EMBL/GenBank/DDBJ databases">
        <authorList>
            <person name="Wang G."/>
        </authorList>
    </citation>
    <scope>NUCLEOTIDE SEQUENCE</scope>
    <source>
        <strain evidence="8">KCTC 12899</strain>
    </source>
</reference>
<dbReference type="InterPro" id="IPR004391">
    <property type="entry name" value="Glu_race"/>
</dbReference>
<name>A0A8J7Q4V7_9BACT</name>
<keyword evidence="5 7" id="KW-0413">Isomerase</keyword>
<organism evidence="8 9">
    <name type="scientific">Acanthopleuribacter pedis</name>
    <dbReference type="NCBI Taxonomy" id="442870"/>
    <lineage>
        <taxon>Bacteria</taxon>
        <taxon>Pseudomonadati</taxon>
        <taxon>Acidobacteriota</taxon>
        <taxon>Holophagae</taxon>
        <taxon>Acanthopleuribacterales</taxon>
        <taxon>Acanthopleuribacteraceae</taxon>
        <taxon>Acanthopleuribacter</taxon>
    </lineage>
</organism>
<feature type="binding site" evidence="7">
    <location>
        <begin position="181"/>
        <end position="182"/>
    </location>
    <ligand>
        <name>substrate</name>
    </ligand>
</feature>
<dbReference type="EMBL" id="JAFREP010000008">
    <property type="protein sequence ID" value="MBO1319095.1"/>
    <property type="molecule type" value="Genomic_DNA"/>
</dbReference>
<evidence type="ECO:0000313" key="9">
    <source>
        <dbReference type="Proteomes" id="UP000664417"/>
    </source>
</evidence>
<dbReference type="InterPro" id="IPR018187">
    <property type="entry name" value="Asp/Glu_racemase_AS_1"/>
</dbReference>
<feature type="active site" description="Proton donor/acceptor" evidence="7">
    <location>
        <position position="71"/>
    </location>
</feature>
<evidence type="ECO:0000256" key="3">
    <source>
        <dbReference type="ARBA" id="ARBA00022960"/>
    </source>
</evidence>
<dbReference type="PANTHER" id="PTHR21198">
    <property type="entry name" value="GLUTAMATE RACEMASE"/>
    <property type="match status" value="1"/>
</dbReference>
<evidence type="ECO:0000256" key="5">
    <source>
        <dbReference type="ARBA" id="ARBA00023235"/>
    </source>
</evidence>
<protein>
    <recommendedName>
        <fullName evidence="2 7">Glutamate racemase</fullName>
        <ecNumber evidence="2 7">5.1.1.3</ecNumber>
    </recommendedName>
</protein>
<evidence type="ECO:0000256" key="4">
    <source>
        <dbReference type="ARBA" id="ARBA00022984"/>
    </source>
</evidence>
<evidence type="ECO:0000256" key="6">
    <source>
        <dbReference type="ARBA" id="ARBA00023316"/>
    </source>
</evidence>
<dbReference type="InterPro" id="IPR001920">
    <property type="entry name" value="Asp/Glu_race"/>
</dbReference>
<dbReference type="Pfam" id="PF01177">
    <property type="entry name" value="Asp_Glu_race"/>
    <property type="match status" value="1"/>
</dbReference>
<dbReference type="GO" id="GO:0009252">
    <property type="term" value="P:peptidoglycan biosynthetic process"/>
    <property type="evidence" value="ECO:0007669"/>
    <property type="project" value="UniProtKB-UniRule"/>
</dbReference>
<feature type="binding site" evidence="7">
    <location>
        <begin position="40"/>
        <end position="41"/>
    </location>
    <ligand>
        <name>substrate</name>
    </ligand>
</feature>
<evidence type="ECO:0000256" key="1">
    <source>
        <dbReference type="ARBA" id="ARBA00001602"/>
    </source>
</evidence>
<dbReference type="HAMAP" id="MF_00258">
    <property type="entry name" value="Glu_racemase"/>
    <property type="match status" value="1"/>
</dbReference>
<evidence type="ECO:0000313" key="8">
    <source>
        <dbReference type="EMBL" id="MBO1319095.1"/>
    </source>
</evidence>
<evidence type="ECO:0000256" key="2">
    <source>
        <dbReference type="ARBA" id="ARBA00013090"/>
    </source>
</evidence>
<dbReference type="PANTHER" id="PTHR21198:SF2">
    <property type="entry name" value="GLUTAMATE RACEMASE"/>
    <property type="match status" value="1"/>
</dbReference>
<comment type="similarity">
    <text evidence="7">Belongs to the aspartate/glutamate racemases family.</text>
</comment>
<dbReference type="InterPro" id="IPR033134">
    <property type="entry name" value="Asp/Glu_racemase_AS_2"/>
</dbReference>
<sequence>MTAIGVFDSGIGGLTVLRALKQVLPEEPFIYLGDTARLPYGSKSPRTIRNYLHQNVAFLEGLGVKAVVVACNTASSVLDGEKVSGIPLYGVIEPGARAATAACPGGVVGVLATRATVASDAYRQALMRLNPEVQVVSQACPLLVPLVEEGWADDPVTEMVLQRYLAEPLHANVAALILGCTHYPVLKHVVQRLVGPHIQVIDSAQTTAQVVRDDLAAGRIPKSTNSGGIKVFTTDMSPAFRDLGARILAPYPIESWSLADL</sequence>
<dbReference type="GO" id="GO:0071555">
    <property type="term" value="P:cell wall organization"/>
    <property type="evidence" value="ECO:0007669"/>
    <property type="project" value="UniProtKB-KW"/>
</dbReference>
<dbReference type="UniPathway" id="UPA00219"/>
<keyword evidence="6 7" id="KW-0961">Cell wall biogenesis/degradation</keyword>
<dbReference type="PROSITE" id="PS00924">
    <property type="entry name" value="ASP_GLU_RACEMASE_2"/>
    <property type="match status" value="1"/>
</dbReference>
<feature type="binding site" evidence="7">
    <location>
        <begin position="72"/>
        <end position="73"/>
    </location>
    <ligand>
        <name>substrate</name>
    </ligand>
</feature>
<dbReference type="EC" id="5.1.1.3" evidence="2 7"/>
<keyword evidence="4 7" id="KW-0573">Peptidoglycan synthesis</keyword>
<comment type="pathway">
    <text evidence="7">Cell wall biogenesis; peptidoglycan biosynthesis.</text>
</comment>
<dbReference type="GO" id="GO:0008360">
    <property type="term" value="P:regulation of cell shape"/>
    <property type="evidence" value="ECO:0007669"/>
    <property type="project" value="UniProtKB-KW"/>
</dbReference>
<proteinExistence type="inferred from homology"/>
<accession>A0A8J7Q4V7</accession>